<organism evidence="2 3">
    <name type="scientific">Pseudo-nitzschia multistriata</name>
    <dbReference type="NCBI Taxonomy" id="183589"/>
    <lineage>
        <taxon>Eukaryota</taxon>
        <taxon>Sar</taxon>
        <taxon>Stramenopiles</taxon>
        <taxon>Ochrophyta</taxon>
        <taxon>Bacillariophyta</taxon>
        <taxon>Bacillariophyceae</taxon>
        <taxon>Bacillariophycidae</taxon>
        <taxon>Bacillariales</taxon>
        <taxon>Bacillariaceae</taxon>
        <taxon>Pseudo-nitzschia</taxon>
    </lineage>
</organism>
<dbReference type="Proteomes" id="UP000291116">
    <property type="component" value="Unassembled WGS sequence"/>
</dbReference>
<evidence type="ECO:0000313" key="2">
    <source>
        <dbReference type="EMBL" id="VEU36801.1"/>
    </source>
</evidence>
<reference evidence="2 3" key="1">
    <citation type="submission" date="2019-01" db="EMBL/GenBank/DDBJ databases">
        <authorList>
            <person name="Ferrante I. M."/>
        </authorList>
    </citation>
    <scope>NUCLEOTIDE SEQUENCE [LARGE SCALE GENOMIC DNA]</scope>
    <source>
        <strain evidence="2 3">B856</strain>
    </source>
</reference>
<protein>
    <submittedName>
        <fullName evidence="2">Uncharacterized protein</fullName>
    </submittedName>
</protein>
<name>A0A448Z433_9STRA</name>
<dbReference type="EMBL" id="CAACVS010000103">
    <property type="protein sequence ID" value="VEU36801.1"/>
    <property type="molecule type" value="Genomic_DNA"/>
</dbReference>
<keyword evidence="3" id="KW-1185">Reference proteome</keyword>
<sequence>MVAPRLSPRRTTGRIRPQRLPAFLIWCCLWCPSGPRSPLARVAATGTRTAVGGRDRHRHRLDQPVVARCFTEESGGPSEPAAATKSTKAPNPPPGPGPESGCTSRFSRLRLEYSVPLALRSDRAGDDYDYEYDFQILQKDCKEPFAEGTEPFRTGNTARRGRDQRILELYAPHAIPPSVASSSPSPSGSPVVEFCVLGKISDPSANHGGEHAIETNLSVEYSFRATRPRIVRHREPLPESKGQGAHGNRGESKNEDEGSKYITVSEVRGLLRNSVLYMVVDRVSASVPSTAEKKEQDRREQRRLQEQQIQQRVRFHQLRQEQRQQQRQEQQQYRHRQQHRLEQLQGKKQQQYRHRQQQRPEQLQRKLAAREKGANRQ</sequence>
<proteinExistence type="predicted"/>
<feature type="region of interest" description="Disordered" evidence="1">
    <location>
        <begin position="286"/>
        <end position="377"/>
    </location>
</feature>
<feature type="compositionally biased region" description="Basic and acidic residues" evidence="1">
    <location>
        <begin position="291"/>
        <end position="305"/>
    </location>
</feature>
<accession>A0A448Z433</accession>
<evidence type="ECO:0000313" key="3">
    <source>
        <dbReference type="Proteomes" id="UP000291116"/>
    </source>
</evidence>
<gene>
    <name evidence="2" type="ORF">PSNMU_V1.4_AUG-EV-PASAV3_0035850</name>
</gene>
<feature type="compositionally biased region" description="Basic and acidic residues" evidence="1">
    <location>
        <begin position="248"/>
        <end position="259"/>
    </location>
</feature>
<feature type="region of interest" description="Disordered" evidence="1">
    <location>
        <begin position="229"/>
        <end position="260"/>
    </location>
</feature>
<feature type="compositionally biased region" description="Basic and acidic residues" evidence="1">
    <location>
        <begin position="362"/>
        <end position="377"/>
    </location>
</feature>
<evidence type="ECO:0000256" key="1">
    <source>
        <dbReference type="SAM" id="MobiDB-lite"/>
    </source>
</evidence>
<dbReference type="AlphaFoldDB" id="A0A448Z433"/>
<feature type="region of interest" description="Disordered" evidence="1">
    <location>
        <begin position="69"/>
        <end position="103"/>
    </location>
</feature>